<dbReference type="PANTHER" id="PTHR16943">
    <property type="entry name" value="2-METHYLCITRATE DEHYDRATASE-RELATED"/>
    <property type="match status" value="1"/>
</dbReference>
<dbReference type="GeneID" id="20248880"/>
<dbReference type="HOGENOM" id="CLU_026574_2_2_1"/>
<dbReference type="Gene3D" id="1.10.4100.10">
    <property type="entry name" value="2-methylcitrate dehydratase PrpD"/>
    <property type="match status" value="1"/>
</dbReference>
<gene>
    <name evidence="4" type="ORF">LOTGIDRAFT_232322</name>
</gene>
<feature type="domain" description="MmgE/PrpD C-terminal" evidence="3">
    <location>
        <begin position="340"/>
        <end position="504"/>
    </location>
</feature>
<dbReference type="KEGG" id="lgi:LOTGIDRAFT_232322"/>
<dbReference type="OrthoDB" id="10267976at2759"/>
<sequence>MKSLYRCRNQITQRVQYYSTKATSTSTTSTPISNTSTSEGTITRNYHQTAMDEGNLLSQPQSVTSWISDTVANTTIENLSPQTTARSKRMMLDTLGVGIIGSKTEISDIVTRCVASEIFDNTDTNRTSLSSLWGSNKRKVAPAIAAYINGVNVHSMDFDDTWFPATHPSGPVLPAILALAETMTGSYEPTTQDLLVAYNVGIEVQGLLLRCSEIAKEIPKRFHPPAVVGVMGSAAASARLLGLGPKECRHALAIAASFAGAPMANAGTTTKPLHSGKAARFGLEAAILASHGLEGNSNILDMTSGYGAFYDDYDPEHFLLNHAGKKEFILHDQDIAIKRFPAHLGMHWAIDATLGARDKIIPVSASIHPDVVESVEIWAPQSKYINRPLPTSEHEARHSFQFNVCTALLDGHVQVKSYHDASRNRPQLIKLLKKAKIVTPDDNLATFDDMYIEVHLYLKDGTRAMSRCDTPYGHWRNPLSQNDLERKFLSNTSDLHPDQQSQIIHHVGQIDKCQPASAFLEML</sequence>
<dbReference type="Gene3D" id="3.30.1330.120">
    <property type="entry name" value="2-methylcitrate dehydratase PrpD"/>
    <property type="match status" value="1"/>
</dbReference>
<organism evidence="4 5">
    <name type="scientific">Lottia gigantea</name>
    <name type="common">Giant owl limpet</name>
    <dbReference type="NCBI Taxonomy" id="225164"/>
    <lineage>
        <taxon>Eukaryota</taxon>
        <taxon>Metazoa</taxon>
        <taxon>Spiralia</taxon>
        <taxon>Lophotrochozoa</taxon>
        <taxon>Mollusca</taxon>
        <taxon>Gastropoda</taxon>
        <taxon>Patellogastropoda</taxon>
        <taxon>Lottioidea</taxon>
        <taxon>Lottiidae</taxon>
        <taxon>Lottia</taxon>
    </lineage>
</organism>
<dbReference type="STRING" id="225164.V4AH39"/>
<dbReference type="InterPro" id="IPR045337">
    <property type="entry name" value="MmgE_PrpD_C"/>
</dbReference>
<comment type="similarity">
    <text evidence="1">Belongs to the PrpD family.</text>
</comment>
<feature type="domain" description="MmgE/PrpD N-terminal" evidence="2">
    <location>
        <begin position="67"/>
        <end position="313"/>
    </location>
</feature>
<evidence type="ECO:0000313" key="4">
    <source>
        <dbReference type="EMBL" id="ESO94485.1"/>
    </source>
</evidence>
<dbReference type="Proteomes" id="UP000030746">
    <property type="component" value="Unassembled WGS sequence"/>
</dbReference>
<dbReference type="RefSeq" id="XP_009054769.1">
    <property type="nucleotide sequence ID" value="XM_009056521.1"/>
</dbReference>
<proteinExistence type="inferred from homology"/>
<name>V4AH39_LOTGI</name>
<dbReference type="FunFam" id="1.10.4100.10:FF:000002">
    <property type="entry name" value="Aconitate decarboxylase 1"/>
    <property type="match status" value="1"/>
</dbReference>
<accession>V4AH39</accession>
<evidence type="ECO:0000259" key="2">
    <source>
        <dbReference type="Pfam" id="PF03972"/>
    </source>
</evidence>
<dbReference type="InterPro" id="IPR042183">
    <property type="entry name" value="MmgE/PrpD_sf_1"/>
</dbReference>
<dbReference type="CTD" id="20248880"/>
<dbReference type="InterPro" id="IPR042188">
    <property type="entry name" value="MmgE/PrpD_sf_2"/>
</dbReference>
<reference evidence="4 5" key="1">
    <citation type="journal article" date="2013" name="Nature">
        <title>Insights into bilaterian evolution from three spiralian genomes.</title>
        <authorList>
            <person name="Simakov O."/>
            <person name="Marletaz F."/>
            <person name="Cho S.J."/>
            <person name="Edsinger-Gonzales E."/>
            <person name="Havlak P."/>
            <person name="Hellsten U."/>
            <person name="Kuo D.H."/>
            <person name="Larsson T."/>
            <person name="Lv J."/>
            <person name="Arendt D."/>
            <person name="Savage R."/>
            <person name="Osoegawa K."/>
            <person name="de Jong P."/>
            <person name="Grimwood J."/>
            <person name="Chapman J.A."/>
            <person name="Shapiro H."/>
            <person name="Aerts A."/>
            <person name="Otillar R.P."/>
            <person name="Terry A.Y."/>
            <person name="Boore J.L."/>
            <person name="Grigoriev I.V."/>
            <person name="Lindberg D.R."/>
            <person name="Seaver E.C."/>
            <person name="Weisblat D.A."/>
            <person name="Putnam N.H."/>
            <person name="Rokhsar D.S."/>
        </authorList>
    </citation>
    <scope>NUCLEOTIDE SEQUENCE [LARGE SCALE GENOMIC DNA]</scope>
</reference>
<evidence type="ECO:0008006" key="6">
    <source>
        <dbReference type="Google" id="ProtNLM"/>
    </source>
</evidence>
<dbReference type="OMA" id="KFHASCR"/>
<dbReference type="Pfam" id="PF19305">
    <property type="entry name" value="MmgE_PrpD_C"/>
    <property type="match status" value="1"/>
</dbReference>
<protein>
    <recommendedName>
        <fullName evidence="6">Cis-aconitate decarboxylase</fullName>
    </recommendedName>
</protein>
<dbReference type="GO" id="GO:0016829">
    <property type="term" value="F:lyase activity"/>
    <property type="evidence" value="ECO:0007669"/>
    <property type="project" value="InterPro"/>
</dbReference>
<dbReference type="SUPFAM" id="SSF103378">
    <property type="entry name" value="2-methylcitrate dehydratase PrpD"/>
    <property type="match status" value="1"/>
</dbReference>
<dbReference type="AlphaFoldDB" id="V4AH39"/>
<dbReference type="InterPro" id="IPR005656">
    <property type="entry name" value="MmgE_PrpD"/>
</dbReference>
<dbReference type="EMBL" id="KB201802">
    <property type="protein sequence ID" value="ESO94485.1"/>
    <property type="molecule type" value="Genomic_DNA"/>
</dbReference>
<evidence type="ECO:0000313" key="5">
    <source>
        <dbReference type="Proteomes" id="UP000030746"/>
    </source>
</evidence>
<keyword evidence="5" id="KW-1185">Reference proteome</keyword>
<evidence type="ECO:0000259" key="3">
    <source>
        <dbReference type="Pfam" id="PF19305"/>
    </source>
</evidence>
<evidence type="ECO:0000256" key="1">
    <source>
        <dbReference type="ARBA" id="ARBA00006174"/>
    </source>
</evidence>
<dbReference type="Pfam" id="PF03972">
    <property type="entry name" value="MmgE_PrpD_N"/>
    <property type="match status" value="1"/>
</dbReference>
<dbReference type="InterPro" id="IPR045336">
    <property type="entry name" value="MmgE_PrpD_N"/>
</dbReference>
<dbReference type="PANTHER" id="PTHR16943:SF8">
    <property type="entry name" value="2-METHYLCITRATE DEHYDRATASE"/>
    <property type="match status" value="1"/>
</dbReference>
<dbReference type="InterPro" id="IPR036148">
    <property type="entry name" value="MmgE/PrpD_sf"/>
</dbReference>